<evidence type="ECO:0000313" key="4">
    <source>
        <dbReference type="WBParaSite" id="TTAC_0000420001-mRNA-1"/>
    </source>
</evidence>
<evidence type="ECO:0000313" key="2">
    <source>
        <dbReference type="EMBL" id="VDM24378.1"/>
    </source>
</evidence>
<reference evidence="4" key="1">
    <citation type="submission" date="2017-02" db="UniProtKB">
        <authorList>
            <consortium name="WormBaseParasite"/>
        </authorList>
    </citation>
    <scope>IDENTIFICATION</scope>
</reference>
<dbReference type="WBParaSite" id="TTAC_0000420001-mRNA-1">
    <property type="protein sequence ID" value="TTAC_0000420001-mRNA-1"/>
    <property type="gene ID" value="TTAC_0000420001"/>
</dbReference>
<gene>
    <name evidence="2" type="ORF">TTAC_LOCUS4186</name>
</gene>
<sequence length="294" mass="32934">MYASFEGCSKLPPLNLRQRAATARAPLKPRYSKDQHHDHKNGVCEYCWNLEIPRTPTLFDETTAGLSDNPFTEDDEAIDDGAFSDSSLSSCLDEEDLPYDYEFKNANCDFFEKQLKMVDAGRISVPMNCEVITRRRVIRRRIARPSPLPSFYQISYNSQEATSGSDSGFAFGAPKRAMSSANVTASQSWNYRNGMMSGPQSPAPGYSSIRSIGGSLRGGGMLSSSQGYSARRERLRQEAEQAEALRQSTQRINHVPAASSNDLRSTTLHQQRRQHYHSMSTIQVNISYANIFFI</sequence>
<name>A0A0R3WTW0_HYDTA</name>
<dbReference type="Proteomes" id="UP000274429">
    <property type="component" value="Unassembled WGS sequence"/>
</dbReference>
<dbReference type="STRING" id="6205.A0A0R3WTW0"/>
<reference evidence="2 3" key="2">
    <citation type="submission" date="2018-11" db="EMBL/GenBank/DDBJ databases">
        <authorList>
            <consortium name="Pathogen Informatics"/>
        </authorList>
    </citation>
    <scope>NUCLEOTIDE SEQUENCE [LARGE SCALE GENOMIC DNA]</scope>
</reference>
<evidence type="ECO:0000313" key="3">
    <source>
        <dbReference type="Proteomes" id="UP000274429"/>
    </source>
</evidence>
<proteinExistence type="predicted"/>
<feature type="compositionally biased region" description="Polar residues" evidence="1">
    <location>
        <begin position="248"/>
        <end position="269"/>
    </location>
</feature>
<protein>
    <submittedName>
        <fullName evidence="2 4">Uncharacterized protein</fullName>
    </submittedName>
</protein>
<evidence type="ECO:0000256" key="1">
    <source>
        <dbReference type="SAM" id="MobiDB-lite"/>
    </source>
</evidence>
<feature type="region of interest" description="Disordered" evidence="1">
    <location>
        <begin position="246"/>
        <end position="269"/>
    </location>
</feature>
<accession>A0A0R3WTW0</accession>
<dbReference type="AlphaFoldDB" id="A0A0R3WTW0"/>
<dbReference type="OrthoDB" id="10561575at2759"/>
<dbReference type="EMBL" id="UYWX01003859">
    <property type="protein sequence ID" value="VDM24378.1"/>
    <property type="molecule type" value="Genomic_DNA"/>
</dbReference>
<organism evidence="4">
    <name type="scientific">Hydatigena taeniaeformis</name>
    <name type="common">Feline tapeworm</name>
    <name type="synonym">Taenia taeniaeformis</name>
    <dbReference type="NCBI Taxonomy" id="6205"/>
    <lineage>
        <taxon>Eukaryota</taxon>
        <taxon>Metazoa</taxon>
        <taxon>Spiralia</taxon>
        <taxon>Lophotrochozoa</taxon>
        <taxon>Platyhelminthes</taxon>
        <taxon>Cestoda</taxon>
        <taxon>Eucestoda</taxon>
        <taxon>Cyclophyllidea</taxon>
        <taxon>Taeniidae</taxon>
        <taxon>Hydatigera</taxon>
    </lineage>
</organism>
<keyword evidence="3" id="KW-1185">Reference proteome</keyword>